<evidence type="ECO:0008006" key="4">
    <source>
        <dbReference type="Google" id="ProtNLM"/>
    </source>
</evidence>
<sequence>MQFKFIAPVAGLLLLSSTGSCTPTPPEEGVCVANNCFRALKRFSTEAIPFCVEFIGIPTGTVTVTTVTPTVTATITQYVQYPKIDKREDQEGIPIAHDGSVVFGLVPEAGAIVKRDAIALPSYVAEYSEKEVSSACSCMSITQPLESATATAPPTTTTTTLTVGTDNRGKCDKTYKVSGNGSGNEVQLFLELSEWQCCQKCQKRSDCVASAHILFVCQLLVNRKKISGEETTKQCPLGVENFNFGNPDSRGIVYAGPCGV</sequence>
<evidence type="ECO:0000313" key="3">
    <source>
        <dbReference type="Proteomes" id="UP001447188"/>
    </source>
</evidence>
<feature type="chain" id="PRO_5045909783" description="Apple domain-containing protein" evidence="1">
    <location>
        <begin position="22"/>
        <end position="260"/>
    </location>
</feature>
<keyword evidence="1" id="KW-0732">Signal</keyword>
<dbReference type="EMBL" id="JBBBZM010000039">
    <property type="protein sequence ID" value="KAL0637060.1"/>
    <property type="molecule type" value="Genomic_DNA"/>
</dbReference>
<dbReference type="Proteomes" id="UP001447188">
    <property type="component" value="Unassembled WGS sequence"/>
</dbReference>
<protein>
    <recommendedName>
        <fullName evidence="4">Apple domain-containing protein</fullName>
    </recommendedName>
</protein>
<reference evidence="2 3" key="1">
    <citation type="submission" date="2024-02" db="EMBL/GenBank/DDBJ databases">
        <title>Discinaceae phylogenomics.</title>
        <authorList>
            <person name="Dirks A.C."/>
            <person name="James T.Y."/>
        </authorList>
    </citation>
    <scope>NUCLEOTIDE SEQUENCE [LARGE SCALE GENOMIC DNA]</scope>
    <source>
        <strain evidence="2 3">ACD0624</strain>
    </source>
</reference>
<evidence type="ECO:0000313" key="2">
    <source>
        <dbReference type="EMBL" id="KAL0637060.1"/>
    </source>
</evidence>
<feature type="signal peptide" evidence="1">
    <location>
        <begin position="1"/>
        <end position="21"/>
    </location>
</feature>
<organism evidence="2 3">
    <name type="scientific">Discina gigas</name>
    <dbReference type="NCBI Taxonomy" id="1032678"/>
    <lineage>
        <taxon>Eukaryota</taxon>
        <taxon>Fungi</taxon>
        <taxon>Dikarya</taxon>
        <taxon>Ascomycota</taxon>
        <taxon>Pezizomycotina</taxon>
        <taxon>Pezizomycetes</taxon>
        <taxon>Pezizales</taxon>
        <taxon>Discinaceae</taxon>
        <taxon>Discina</taxon>
    </lineage>
</organism>
<comment type="caution">
    <text evidence="2">The sequence shown here is derived from an EMBL/GenBank/DDBJ whole genome shotgun (WGS) entry which is preliminary data.</text>
</comment>
<proteinExistence type="predicted"/>
<name>A0ABR3GMN5_9PEZI</name>
<keyword evidence="3" id="KW-1185">Reference proteome</keyword>
<accession>A0ABR3GMN5</accession>
<gene>
    <name evidence="2" type="ORF">Q9L58_003883</name>
</gene>
<evidence type="ECO:0000256" key="1">
    <source>
        <dbReference type="SAM" id="SignalP"/>
    </source>
</evidence>
<dbReference type="PROSITE" id="PS51257">
    <property type="entry name" value="PROKAR_LIPOPROTEIN"/>
    <property type="match status" value="1"/>
</dbReference>